<dbReference type="AlphaFoldDB" id="A0A2M4D1Z0"/>
<keyword evidence="2" id="KW-0732">Signal</keyword>
<feature type="chain" id="PRO_5014831163" evidence="2">
    <location>
        <begin position="19"/>
        <end position="108"/>
    </location>
</feature>
<evidence type="ECO:0000256" key="1">
    <source>
        <dbReference type="SAM" id="MobiDB-lite"/>
    </source>
</evidence>
<name>A0A2M4D1Z0_ANODA</name>
<feature type="signal peptide" evidence="2">
    <location>
        <begin position="1"/>
        <end position="18"/>
    </location>
</feature>
<organism evidence="3">
    <name type="scientific">Anopheles darlingi</name>
    <name type="common">Mosquito</name>
    <dbReference type="NCBI Taxonomy" id="43151"/>
    <lineage>
        <taxon>Eukaryota</taxon>
        <taxon>Metazoa</taxon>
        <taxon>Ecdysozoa</taxon>
        <taxon>Arthropoda</taxon>
        <taxon>Hexapoda</taxon>
        <taxon>Insecta</taxon>
        <taxon>Pterygota</taxon>
        <taxon>Neoptera</taxon>
        <taxon>Endopterygota</taxon>
        <taxon>Diptera</taxon>
        <taxon>Nematocera</taxon>
        <taxon>Culicoidea</taxon>
        <taxon>Culicidae</taxon>
        <taxon>Anophelinae</taxon>
        <taxon>Anopheles</taxon>
    </lineage>
</organism>
<reference evidence="3" key="1">
    <citation type="submission" date="2018-01" db="EMBL/GenBank/DDBJ databases">
        <title>An insight into the sialome of Amazonian anophelines.</title>
        <authorList>
            <person name="Ribeiro J.M."/>
            <person name="Scarpassa V."/>
            <person name="Calvo E."/>
        </authorList>
    </citation>
    <scope>NUCLEOTIDE SEQUENCE</scope>
</reference>
<evidence type="ECO:0000256" key="2">
    <source>
        <dbReference type="SAM" id="SignalP"/>
    </source>
</evidence>
<accession>A0A2M4D1Z0</accession>
<proteinExistence type="predicted"/>
<dbReference type="EMBL" id="GGFL01007333">
    <property type="protein sequence ID" value="MBW71511.1"/>
    <property type="molecule type" value="Transcribed_RNA"/>
</dbReference>
<evidence type="ECO:0000313" key="3">
    <source>
        <dbReference type="EMBL" id="MBW71511.1"/>
    </source>
</evidence>
<feature type="compositionally biased region" description="Basic and acidic residues" evidence="1">
    <location>
        <begin position="95"/>
        <end position="108"/>
    </location>
</feature>
<sequence>MAVFSATLNALLVPHTVAKWATRWKDDLVKRLQRAGSSIVPGFNYRNRTRCKNGLVRTERGGGVVEGLVRCVRSKLVVFLHTHTNKHTHANVKSTESEACNRCKPEGQ</sequence>
<protein>
    <submittedName>
        <fullName evidence="3">Putative secreted protein</fullName>
    </submittedName>
</protein>
<feature type="region of interest" description="Disordered" evidence="1">
    <location>
        <begin position="87"/>
        <end position="108"/>
    </location>
</feature>